<evidence type="ECO:0000313" key="2">
    <source>
        <dbReference type="Proteomes" id="UP000827872"/>
    </source>
</evidence>
<keyword evidence="2" id="KW-1185">Reference proteome</keyword>
<organism evidence="1 2">
    <name type="scientific">Sphaerodactylus townsendi</name>
    <dbReference type="NCBI Taxonomy" id="933632"/>
    <lineage>
        <taxon>Eukaryota</taxon>
        <taxon>Metazoa</taxon>
        <taxon>Chordata</taxon>
        <taxon>Craniata</taxon>
        <taxon>Vertebrata</taxon>
        <taxon>Euteleostomi</taxon>
        <taxon>Lepidosauria</taxon>
        <taxon>Squamata</taxon>
        <taxon>Bifurcata</taxon>
        <taxon>Gekkota</taxon>
        <taxon>Sphaerodactylidae</taxon>
        <taxon>Sphaerodactylus</taxon>
    </lineage>
</organism>
<gene>
    <name evidence="1" type="ORF">K3G42_024468</name>
</gene>
<proteinExistence type="predicted"/>
<comment type="caution">
    <text evidence="1">The sequence shown here is derived from an EMBL/GenBank/DDBJ whole genome shotgun (WGS) entry which is preliminary data.</text>
</comment>
<accession>A0ACB8F516</accession>
<sequence length="285" mass="31608">MSEDIPIGVPCFPPPTIPNGKHSGTDRDDYEYGSAVTYNCDSGFSLIGDKTIVCVMDKNDMNGKWSGSAPRCEVIECRGPEISNGRIVSSYQPSYTYGNTVTFECYREYILRGENVIKCEANSTWHPAPPVCALRRSCGDPGKPKNGRLTEPQDFSFGSIIHFICDKGYRLIGQPSIQCVILGQKVAWSGEIPICQCNVTSDFSSQEPAVTVATNISILPTLQTELPSGKLFMILQEIKETVNLKAKSLEERLVGLEKKMDKIINEFKPCCQPAKEERLEEENAY</sequence>
<name>A0ACB8F516_9SAUR</name>
<reference evidence="1" key="1">
    <citation type="submission" date="2021-08" db="EMBL/GenBank/DDBJ databases">
        <title>The first chromosome-level gecko genome reveals the dynamic sex chromosomes of Neotropical dwarf geckos (Sphaerodactylidae: Sphaerodactylus).</title>
        <authorList>
            <person name="Pinto B.J."/>
            <person name="Keating S.E."/>
            <person name="Gamble T."/>
        </authorList>
    </citation>
    <scope>NUCLEOTIDE SEQUENCE</scope>
    <source>
        <strain evidence="1">TG3544</strain>
    </source>
</reference>
<protein>
    <submittedName>
        <fullName evidence="1">Uncharacterized protein</fullName>
    </submittedName>
</protein>
<dbReference type="EMBL" id="CM037618">
    <property type="protein sequence ID" value="KAH8000338.1"/>
    <property type="molecule type" value="Genomic_DNA"/>
</dbReference>
<evidence type="ECO:0000313" key="1">
    <source>
        <dbReference type="EMBL" id="KAH8000338.1"/>
    </source>
</evidence>
<dbReference type="Proteomes" id="UP000827872">
    <property type="component" value="Linkage Group LG05"/>
</dbReference>